<name>A0A7J3I6J5_9CREN</name>
<feature type="domain" description="Translation initiation factor IF2/IF5" evidence="4">
    <location>
        <begin position="21"/>
        <end position="129"/>
    </location>
</feature>
<reference evidence="5" key="1">
    <citation type="journal article" date="2020" name="mSystems">
        <title>Genome- and Community-Level Interaction Insights into Carbon Utilization and Element Cycling Functions of Hydrothermarchaeota in Hydrothermal Sediment.</title>
        <authorList>
            <person name="Zhou Z."/>
            <person name="Liu Y."/>
            <person name="Xu W."/>
            <person name="Pan J."/>
            <person name="Luo Z.H."/>
            <person name="Li M."/>
        </authorList>
    </citation>
    <scope>NUCLEOTIDE SEQUENCE [LARGE SCALE GENOMIC DNA]</scope>
    <source>
        <strain evidence="5">SpSt-618</strain>
        <strain evidence="6">SpSt-657</strain>
    </source>
</reference>
<protein>
    <submittedName>
        <fullName evidence="5">Translation initiation factor IF-2 subunit beta</fullName>
    </submittedName>
</protein>
<dbReference type="SUPFAM" id="SSF100966">
    <property type="entry name" value="Translation initiation factor 2 beta, aIF2beta, N-terminal domain"/>
    <property type="match status" value="1"/>
</dbReference>
<dbReference type="PANTHER" id="PTHR23001">
    <property type="entry name" value="EUKARYOTIC TRANSLATION INITIATION FACTOR"/>
    <property type="match status" value="1"/>
</dbReference>
<dbReference type="Gene3D" id="3.30.30.170">
    <property type="match status" value="1"/>
</dbReference>
<sequence>MYNYNTLLSRAYSKLPARRGSKAYDIPSLEIDYAGDHTMVKNFGYVCDRIRREPRIAMRFFLKELAMPGSLDDKNSLIIYRRVTSKSLQELYSRFLETYVRCATCGSYDTELGREGKVWYIQCLACGAKTYVKPI</sequence>
<accession>A0A7J3I6J5</accession>
<proteinExistence type="inferred from homology"/>
<comment type="caution">
    <text evidence="5">The sequence shown here is derived from an EMBL/GenBank/DDBJ whole genome shotgun (WGS) entry which is preliminary data.</text>
</comment>
<dbReference type="PANTHER" id="PTHR23001:SF3">
    <property type="entry name" value="EUKARYOTIC TRANSLATION INITIATION FACTOR 2 SUBUNIT 2"/>
    <property type="match status" value="1"/>
</dbReference>
<dbReference type="EMBL" id="DTBZ01000127">
    <property type="protein sequence ID" value="HGQ18637.1"/>
    <property type="molecule type" value="Genomic_DNA"/>
</dbReference>
<dbReference type="Pfam" id="PF01873">
    <property type="entry name" value="eIF-5_eIF-2B"/>
    <property type="match status" value="1"/>
</dbReference>
<dbReference type="SUPFAM" id="SSF75689">
    <property type="entry name" value="Zinc-binding domain of translation initiation factor 2 beta"/>
    <property type="match status" value="1"/>
</dbReference>
<dbReference type="InterPro" id="IPR016190">
    <property type="entry name" value="Transl_init_fac_IF2/IF5_Zn-bd"/>
</dbReference>
<dbReference type="AlphaFoldDB" id="A0A7J3I6J5"/>
<dbReference type="SMART" id="SM00653">
    <property type="entry name" value="eIF2B_5"/>
    <property type="match status" value="1"/>
</dbReference>
<dbReference type="NCBIfam" id="NF003067">
    <property type="entry name" value="PRK03988.1"/>
    <property type="match status" value="1"/>
</dbReference>
<dbReference type="InterPro" id="IPR016189">
    <property type="entry name" value="Transl_init_fac_IF2/IF5_N"/>
</dbReference>
<evidence type="ECO:0000256" key="1">
    <source>
        <dbReference type="ARBA" id="ARBA00010397"/>
    </source>
</evidence>
<evidence type="ECO:0000256" key="2">
    <source>
        <dbReference type="ARBA" id="ARBA00022540"/>
    </source>
</evidence>
<gene>
    <name evidence="5" type="ORF">ENT87_02610</name>
    <name evidence="6" type="ORF">ENU30_06675</name>
</gene>
<dbReference type="InterPro" id="IPR002735">
    <property type="entry name" value="Transl_init_fac_IF2/IF5_dom"/>
</dbReference>
<keyword evidence="3" id="KW-0648">Protein biosynthesis</keyword>
<evidence type="ECO:0000259" key="4">
    <source>
        <dbReference type="SMART" id="SM00653"/>
    </source>
</evidence>
<evidence type="ECO:0000256" key="3">
    <source>
        <dbReference type="ARBA" id="ARBA00022917"/>
    </source>
</evidence>
<keyword evidence="2 5" id="KW-0396">Initiation factor</keyword>
<dbReference type="GO" id="GO:0003743">
    <property type="term" value="F:translation initiation factor activity"/>
    <property type="evidence" value="ECO:0007669"/>
    <property type="project" value="UniProtKB-KW"/>
</dbReference>
<dbReference type="EMBL" id="DTAI01000078">
    <property type="protein sequence ID" value="HGN36426.1"/>
    <property type="molecule type" value="Genomic_DNA"/>
</dbReference>
<dbReference type="InterPro" id="IPR045196">
    <property type="entry name" value="IF2/IF5"/>
</dbReference>
<organism evidence="5">
    <name type="scientific">Ignisphaera aggregans</name>
    <dbReference type="NCBI Taxonomy" id="334771"/>
    <lineage>
        <taxon>Archaea</taxon>
        <taxon>Thermoproteota</taxon>
        <taxon>Thermoprotei</taxon>
        <taxon>Desulfurococcales</taxon>
        <taxon>Desulfurococcaceae</taxon>
        <taxon>Ignisphaera</taxon>
    </lineage>
</organism>
<evidence type="ECO:0000313" key="5">
    <source>
        <dbReference type="EMBL" id="HGN36426.1"/>
    </source>
</evidence>
<comment type="similarity">
    <text evidence="1">Belongs to the eIF-2-beta/eIF-5 family.</text>
</comment>
<evidence type="ECO:0000313" key="6">
    <source>
        <dbReference type="EMBL" id="HGQ18637.1"/>
    </source>
</evidence>